<dbReference type="InterPro" id="IPR036770">
    <property type="entry name" value="Ankyrin_rpt-contain_sf"/>
</dbReference>
<feature type="repeat" description="ANK" evidence="3">
    <location>
        <begin position="1"/>
        <end position="28"/>
    </location>
</feature>
<dbReference type="Pfam" id="PF13637">
    <property type="entry name" value="Ank_4"/>
    <property type="match status" value="1"/>
</dbReference>
<dbReference type="STRING" id="1325735.A0A428RKY3"/>
<feature type="repeat" description="ANK" evidence="3">
    <location>
        <begin position="29"/>
        <end position="61"/>
    </location>
</feature>
<comment type="caution">
    <text evidence="4">The sequence shown here is derived from an EMBL/GenBank/DDBJ whole genome shotgun (WGS) entry which is preliminary data.</text>
</comment>
<name>A0A428RKY3_9HYPO</name>
<dbReference type="SUPFAM" id="SSF48403">
    <property type="entry name" value="Ankyrin repeat"/>
    <property type="match status" value="1"/>
</dbReference>
<keyword evidence="5" id="KW-1185">Reference proteome</keyword>
<dbReference type="Gene3D" id="3.40.50.300">
    <property type="entry name" value="P-loop containing nucleotide triphosphate hydrolases"/>
    <property type="match status" value="1"/>
</dbReference>
<feature type="repeat" description="ANK" evidence="3">
    <location>
        <begin position="62"/>
        <end position="94"/>
    </location>
</feature>
<dbReference type="InterPro" id="IPR027417">
    <property type="entry name" value="P-loop_NTPase"/>
</dbReference>
<keyword evidence="1" id="KW-0677">Repeat</keyword>
<dbReference type="InterPro" id="IPR002110">
    <property type="entry name" value="Ankyrin_rpt"/>
</dbReference>
<evidence type="ECO:0000313" key="5">
    <source>
        <dbReference type="Proteomes" id="UP000287144"/>
    </source>
</evidence>
<dbReference type="PRINTS" id="PR01415">
    <property type="entry name" value="ANKYRIN"/>
</dbReference>
<protein>
    <submittedName>
        <fullName evidence="4">Uncharacterized protein</fullName>
    </submittedName>
</protein>
<feature type="repeat" description="ANK" evidence="3">
    <location>
        <begin position="128"/>
        <end position="154"/>
    </location>
</feature>
<dbReference type="SMART" id="SM00248">
    <property type="entry name" value="ANK"/>
    <property type="match status" value="5"/>
</dbReference>
<evidence type="ECO:0000256" key="2">
    <source>
        <dbReference type="ARBA" id="ARBA00023043"/>
    </source>
</evidence>
<organism evidence="4 5">
    <name type="scientific">Fusarium oligoseptatum</name>
    <dbReference type="NCBI Taxonomy" id="2604345"/>
    <lineage>
        <taxon>Eukaryota</taxon>
        <taxon>Fungi</taxon>
        <taxon>Dikarya</taxon>
        <taxon>Ascomycota</taxon>
        <taxon>Pezizomycotina</taxon>
        <taxon>Sordariomycetes</taxon>
        <taxon>Hypocreomycetidae</taxon>
        <taxon>Hypocreales</taxon>
        <taxon>Nectriaceae</taxon>
        <taxon>Fusarium</taxon>
        <taxon>Fusarium solani species complex</taxon>
    </lineage>
</organism>
<dbReference type="PROSITE" id="PS50297">
    <property type="entry name" value="ANK_REP_REGION"/>
    <property type="match status" value="5"/>
</dbReference>
<dbReference type="AlphaFoldDB" id="A0A428RKY3"/>
<dbReference type="EMBL" id="NKCK01000725">
    <property type="protein sequence ID" value="RSL78191.1"/>
    <property type="molecule type" value="Genomic_DNA"/>
</dbReference>
<evidence type="ECO:0000256" key="1">
    <source>
        <dbReference type="ARBA" id="ARBA00022737"/>
    </source>
</evidence>
<dbReference type="Gene3D" id="1.25.40.20">
    <property type="entry name" value="Ankyrin repeat-containing domain"/>
    <property type="match status" value="2"/>
</dbReference>
<dbReference type="PROSITE" id="PS50088">
    <property type="entry name" value="ANK_REPEAT"/>
    <property type="match status" value="5"/>
</dbReference>
<dbReference type="PANTHER" id="PTHR24161">
    <property type="entry name" value="ANK_REP_REGION DOMAIN-CONTAINING PROTEIN-RELATED"/>
    <property type="match status" value="1"/>
</dbReference>
<proteinExistence type="predicted"/>
<dbReference type="Pfam" id="PF12796">
    <property type="entry name" value="Ank_2"/>
    <property type="match status" value="1"/>
</dbReference>
<keyword evidence="2 3" id="KW-0040">ANK repeat</keyword>
<feature type="repeat" description="ANK" evidence="3">
    <location>
        <begin position="95"/>
        <end position="127"/>
    </location>
</feature>
<dbReference type="Proteomes" id="UP000287144">
    <property type="component" value="Unassembled WGS sequence"/>
</dbReference>
<dbReference type="PANTHER" id="PTHR24161:SF121">
    <property type="entry name" value="M-PHASE PHOSPHOPROTEIN 8"/>
    <property type="match status" value="1"/>
</dbReference>
<reference evidence="4 5" key="1">
    <citation type="submission" date="2017-06" db="EMBL/GenBank/DDBJ databases">
        <title>Comparative genomic analysis of Ambrosia Fusariam Clade fungi.</title>
        <authorList>
            <person name="Stajich J.E."/>
            <person name="Carrillo J."/>
            <person name="Kijimoto T."/>
            <person name="Eskalen A."/>
            <person name="O'Donnell K."/>
            <person name="Kasson M."/>
        </authorList>
    </citation>
    <scope>NUCLEOTIDE SEQUENCE [LARGE SCALE GENOMIC DNA]</scope>
    <source>
        <strain evidence="4 5">NRRL62579</strain>
    </source>
</reference>
<accession>A0A428RKY3</accession>
<gene>
    <name evidence="4" type="ORF">CEP52_017653</name>
</gene>
<sequence length="364" mass="39354">MALASGEGHEAVVRLLLEKGADPNLGGVCGWIPLSQAVQNGHEAVVRLLCENGANPDLMDGEGCTPLGQAAQRGHKAVMRLLLEKSTDIDPKDDEGCTPLAQAARNGHEAVMEQLLEKGANPNTTDRSGWTPLSHAAQNGHEAAVRLLLEKGADPSSGVGDGCDSMLLSQATRQGHGPEDAAGQPVYTSNDLAMFTHVIYLNIPINVISQRRLDDGLKVRTAMSQEHLGRRKEEEESTMRDRGHKHHNLFSAVSNPEALLPRVVDLTLQLQQPITAVWLAYGLNLMEFLLLLAETNLETVLVMDGDKTPAAEDTSALFWEIIAQTRPSLAAKSPLQELFGSPLGYSDTAFHQATLLYEEAIDNE</sequence>
<evidence type="ECO:0000256" key="3">
    <source>
        <dbReference type="PROSITE-ProRule" id="PRU00023"/>
    </source>
</evidence>
<evidence type="ECO:0000313" key="4">
    <source>
        <dbReference type="EMBL" id="RSL78191.1"/>
    </source>
</evidence>